<dbReference type="InterPro" id="IPR041625">
    <property type="entry name" value="Beta-mannosidase_Ig"/>
</dbReference>
<keyword evidence="13" id="KW-0732">Signal</keyword>
<comment type="caution">
    <text evidence="18">The sequence shown here is derived from an EMBL/GenBank/DDBJ whole genome shotgun (WGS) entry which is preliminary data.</text>
</comment>
<keyword evidence="9" id="KW-0326">Glycosidase</keyword>
<evidence type="ECO:0000256" key="2">
    <source>
        <dbReference type="ARBA" id="ARBA00004613"/>
    </source>
</evidence>
<keyword evidence="19" id="KW-1185">Reference proteome</keyword>
<dbReference type="Pfam" id="PF17753">
    <property type="entry name" value="Ig_mannosidase"/>
    <property type="match status" value="1"/>
</dbReference>
<evidence type="ECO:0000256" key="11">
    <source>
        <dbReference type="ARBA" id="ARBA00041069"/>
    </source>
</evidence>
<feature type="domain" description="Glycoside hydrolase family 2 immunoglobulin-like beta-sandwich" evidence="14">
    <location>
        <begin position="239"/>
        <end position="331"/>
    </location>
</feature>
<evidence type="ECO:0000256" key="6">
    <source>
        <dbReference type="ARBA" id="ARBA00022525"/>
    </source>
</evidence>
<comment type="similarity">
    <text evidence="10">Belongs to the glycosyl hydrolase 2 family. Beta-mannosidase B subfamily.</text>
</comment>
<dbReference type="Pfam" id="PF00703">
    <property type="entry name" value="Glyco_hydro_2"/>
    <property type="match status" value="1"/>
</dbReference>
<dbReference type="Proteomes" id="UP001500742">
    <property type="component" value="Unassembled WGS sequence"/>
</dbReference>
<evidence type="ECO:0000256" key="1">
    <source>
        <dbReference type="ARBA" id="ARBA00000829"/>
    </source>
</evidence>
<comment type="subcellular location">
    <subcellularLocation>
        <location evidence="2">Secreted</location>
    </subcellularLocation>
</comment>
<accession>A0ABP7R795</accession>
<keyword evidence="8" id="KW-0325">Glycoprotein</keyword>
<dbReference type="InterPro" id="IPR006102">
    <property type="entry name" value="Ig-like_GH2"/>
</dbReference>
<dbReference type="InterPro" id="IPR050887">
    <property type="entry name" value="Beta-mannosidase_GH2"/>
</dbReference>
<dbReference type="SUPFAM" id="SSF49785">
    <property type="entry name" value="Galactose-binding domain-like"/>
    <property type="match status" value="1"/>
</dbReference>
<evidence type="ECO:0000256" key="7">
    <source>
        <dbReference type="ARBA" id="ARBA00022801"/>
    </source>
</evidence>
<evidence type="ECO:0000256" key="4">
    <source>
        <dbReference type="ARBA" id="ARBA00011738"/>
    </source>
</evidence>
<reference evidence="19" key="1">
    <citation type="journal article" date="2019" name="Int. J. Syst. Evol. Microbiol.">
        <title>The Global Catalogue of Microorganisms (GCM) 10K type strain sequencing project: providing services to taxonomists for standard genome sequencing and annotation.</title>
        <authorList>
            <consortium name="The Broad Institute Genomics Platform"/>
            <consortium name="The Broad Institute Genome Sequencing Center for Infectious Disease"/>
            <person name="Wu L."/>
            <person name="Ma J."/>
        </authorList>
    </citation>
    <scope>NUCLEOTIDE SEQUENCE [LARGE SCALE GENOMIC DNA]</scope>
    <source>
        <strain evidence="19">JCM 16601</strain>
    </source>
</reference>
<dbReference type="GO" id="GO:0016787">
    <property type="term" value="F:hydrolase activity"/>
    <property type="evidence" value="ECO:0007669"/>
    <property type="project" value="UniProtKB-KW"/>
</dbReference>
<evidence type="ECO:0000256" key="3">
    <source>
        <dbReference type="ARBA" id="ARBA00004740"/>
    </source>
</evidence>
<dbReference type="InterPro" id="IPR017853">
    <property type="entry name" value="GH"/>
</dbReference>
<dbReference type="Pfam" id="PF17786">
    <property type="entry name" value="Mannosidase_ig"/>
    <property type="match status" value="1"/>
</dbReference>
<keyword evidence="6" id="KW-0964">Secreted</keyword>
<comment type="subunit">
    <text evidence="4">Homodimer.</text>
</comment>
<evidence type="ECO:0000259" key="15">
    <source>
        <dbReference type="Pfam" id="PF17753"/>
    </source>
</evidence>
<feature type="domain" description="Mannosidase Ig/CBM-like" evidence="16">
    <location>
        <begin position="704"/>
        <end position="794"/>
    </location>
</feature>
<evidence type="ECO:0000259" key="14">
    <source>
        <dbReference type="Pfam" id="PF00703"/>
    </source>
</evidence>
<feature type="signal peptide" evidence="13">
    <location>
        <begin position="1"/>
        <end position="20"/>
    </location>
</feature>
<evidence type="ECO:0000256" key="10">
    <source>
        <dbReference type="ARBA" id="ARBA00038429"/>
    </source>
</evidence>
<evidence type="ECO:0000256" key="13">
    <source>
        <dbReference type="SAM" id="SignalP"/>
    </source>
</evidence>
<dbReference type="SUPFAM" id="SSF51445">
    <property type="entry name" value="(Trans)glycosidases"/>
    <property type="match status" value="1"/>
</dbReference>
<sequence length="876" mass="100110">MRKILSMITACLLLELAAFSQTQKILIEKGWEFREQNASKPELSEWRNATVPGLIHTDLLNHKLIPDPFYRDNEKKVQWVSNSEWEYRKTITADQKLLHHKHIDLVFEGLNTLADISLNGKFILHANNMFREWRLDIKSYLKPGNNTLTIVFHRIRPEVARLEKAHPEENEGKDTSALAKMIFDKFKLGSYVRKAAYEGGWDWGPDMITCGIWRPVYLQTWEDQRIVDMGIAQPDITPQAAHITTGIRVLSANKTQAVLKITYAQGAQTRSFTYPVTLHSGLNEIGYPIDIATPKLWYPNGYGKQDMYLFKTELITGGHIIDEVSTKTGLRSVKLNKDRDSLGRKFEFIVNGIPVFAKGANIIPFDHFPTRMTAKRYRHFLQAAADAHMNMMRLWGGGYYETQEFYDLCDEMGIMIWQDFMFANATPPSFLKESIGEEVDYQVRRLRNHPCIAVWCGNNEISIFSEASLYVDPTDSGVIPEAFKALFDKILSSIKPKTFTDYLEMFGYFIPGIVNRITPEIPYTSSSPTSDFERQSANFNSGDKHNYKVWWSNKPIEDQANYKDRFVSETGIQGFPDMASIDAFTEPTDRSATSDIMNAHQKNFSLNGNVVIGKIIKTEYKEPADFAIFNYLSQLVQGESLKIYTEAMRRRRPFSMGFLYWQLNDSWPVISWATMDYYGRPKAAMYMAKHFFEPVLVSPQEEDGKINIYVVSDHTTNEDASLEVRLMDFGGKVLWSKKIKHEVKALSSEIAISIPKEDLAGAYYDPEKSFISAKLTSAKGALLSSNDFYFKRPKGLKYTKATIQTDVLKQSDHYVLKLSSNALAPRVEITFGDEEVSLSDNYIDVLPNEPVSININSPVTLEQLKKTLKIKSLDQL</sequence>
<keyword evidence="7 18" id="KW-0378">Hydrolase</keyword>
<dbReference type="RefSeq" id="WP_259096792.1">
    <property type="nucleotide sequence ID" value="NZ_BAAAZC010000052.1"/>
</dbReference>
<evidence type="ECO:0000259" key="17">
    <source>
        <dbReference type="Pfam" id="PF22666"/>
    </source>
</evidence>
<protein>
    <recommendedName>
        <fullName evidence="11">Beta-mannosidase B</fullName>
        <ecNumber evidence="5">3.2.1.25</ecNumber>
    </recommendedName>
    <alternativeName>
        <fullName evidence="12">Mannanase B</fullName>
    </alternativeName>
</protein>
<evidence type="ECO:0000256" key="5">
    <source>
        <dbReference type="ARBA" id="ARBA00012754"/>
    </source>
</evidence>
<feature type="domain" description="Beta-mannosidase Ig-fold" evidence="15">
    <location>
        <begin position="800"/>
        <end position="874"/>
    </location>
</feature>
<dbReference type="Gene3D" id="2.60.120.260">
    <property type="entry name" value="Galactose-binding domain-like"/>
    <property type="match status" value="1"/>
</dbReference>
<dbReference type="Gene3D" id="3.20.20.80">
    <property type="entry name" value="Glycosidases"/>
    <property type="match status" value="1"/>
</dbReference>
<proteinExistence type="inferred from homology"/>
<dbReference type="EMBL" id="BAAAZC010000052">
    <property type="protein sequence ID" value="GAA3993593.1"/>
    <property type="molecule type" value="Genomic_DNA"/>
</dbReference>
<dbReference type="PANTHER" id="PTHR43730">
    <property type="entry name" value="BETA-MANNOSIDASE"/>
    <property type="match status" value="1"/>
</dbReference>
<dbReference type="PANTHER" id="PTHR43730:SF1">
    <property type="entry name" value="BETA-MANNOSIDASE"/>
    <property type="match status" value="1"/>
</dbReference>
<dbReference type="InterPro" id="IPR008979">
    <property type="entry name" value="Galactose-bd-like_sf"/>
</dbReference>
<evidence type="ECO:0000256" key="9">
    <source>
        <dbReference type="ARBA" id="ARBA00023295"/>
    </source>
</evidence>
<evidence type="ECO:0000256" key="12">
    <source>
        <dbReference type="ARBA" id="ARBA00041614"/>
    </source>
</evidence>
<dbReference type="Gene3D" id="2.60.40.10">
    <property type="entry name" value="Immunoglobulins"/>
    <property type="match status" value="3"/>
</dbReference>
<dbReference type="SUPFAM" id="SSF49303">
    <property type="entry name" value="beta-Galactosidase/glucuronidase domain"/>
    <property type="match status" value="3"/>
</dbReference>
<dbReference type="InterPro" id="IPR036156">
    <property type="entry name" value="Beta-gal/glucu_dom_sf"/>
</dbReference>
<name>A0ABP7R795_9SPHI</name>
<feature type="chain" id="PRO_5046023990" description="Beta-mannosidase B" evidence="13">
    <location>
        <begin position="21"/>
        <end position="876"/>
    </location>
</feature>
<evidence type="ECO:0000313" key="19">
    <source>
        <dbReference type="Proteomes" id="UP001500742"/>
    </source>
</evidence>
<dbReference type="InterPro" id="IPR013783">
    <property type="entry name" value="Ig-like_fold"/>
</dbReference>
<gene>
    <name evidence="18" type="ORF">GCM10022210_54480</name>
</gene>
<comment type="pathway">
    <text evidence="3">Glycan metabolism; N-glycan degradation.</text>
</comment>
<feature type="domain" description="Beta-mannosidase-like galactose-binding" evidence="17">
    <location>
        <begin position="31"/>
        <end position="214"/>
    </location>
</feature>
<dbReference type="InterPro" id="IPR054593">
    <property type="entry name" value="Beta-mannosidase-like_N2"/>
</dbReference>
<comment type="catalytic activity">
    <reaction evidence="1">
        <text>Hydrolysis of terminal, non-reducing beta-D-mannose residues in beta-D-mannosides.</text>
        <dbReference type="EC" id="3.2.1.25"/>
    </reaction>
</comment>
<evidence type="ECO:0000313" key="18">
    <source>
        <dbReference type="EMBL" id="GAA3993593.1"/>
    </source>
</evidence>
<dbReference type="EC" id="3.2.1.25" evidence="5"/>
<dbReference type="Pfam" id="PF22666">
    <property type="entry name" value="Glyco_hydro_2_N2"/>
    <property type="match status" value="1"/>
</dbReference>
<organism evidence="18 19">
    <name type="scientific">Mucilaginibacter dorajii</name>
    <dbReference type="NCBI Taxonomy" id="692994"/>
    <lineage>
        <taxon>Bacteria</taxon>
        <taxon>Pseudomonadati</taxon>
        <taxon>Bacteroidota</taxon>
        <taxon>Sphingobacteriia</taxon>
        <taxon>Sphingobacteriales</taxon>
        <taxon>Sphingobacteriaceae</taxon>
        <taxon>Mucilaginibacter</taxon>
    </lineage>
</organism>
<dbReference type="InterPro" id="IPR041447">
    <property type="entry name" value="Mannosidase_ig"/>
</dbReference>
<evidence type="ECO:0000259" key="16">
    <source>
        <dbReference type="Pfam" id="PF17786"/>
    </source>
</evidence>
<evidence type="ECO:0000256" key="8">
    <source>
        <dbReference type="ARBA" id="ARBA00023180"/>
    </source>
</evidence>